<evidence type="ECO:0000313" key="2">
    <source>
        <dbReference type="WBParaSite" id="Hba_03458"/>
    </source>
</evidence>
<dbReference type="WBParaSite" id="Hba_03458">
    <property type="protein sequence ID" value="Hba_03458"/>
    <property type="gene ID" value="Hba_03458"/>
</dbReference>
<accession>A0A1I7WEW4</accession>
<dbReference type="Proteomes" id="UP000095283">
    <property type="component" value="Unplaced"/>
</dbReference>
<reference evidence="2" key="1">
    <citation type="submission" date="2016-11" db="UniProtKB">
        <authorList>
            <consortium name="WormBaseParasite"/>
        </authorList>
    </citation>
    <scope>IDENTIFICATION</scope>
</reference>
<protein>
    <submittedName>
        <fullName evidence="2">Uncharacterized protein</fullName>
    </submittedName>
</protein>
<evidence type="ECO:0000313" key="1">
    <source>
        <dbReference type="Proteomes" id="UP000095283"/>
    </source>
</evidence>
<dbReference type="AlphaFoldDB" id="A0A1I7WEW4"/>
<sequence length="26" mass="3249">MENIVYNYTFLFLMTNLKCIYKTKKE</sequence>
<proteinExistence type="predicted"/>
<organism evidence="1 2">
    <name type="scientific">Heterorhabditis bacteriophora</name>
    <name type="common">Entomopathogenic nematode worm</name>
    <dbReference type="NCBI Taxonomy" id="37862"/>
    <lineage>
        <taxon>Eukaryota</taxon>
        <taxon>Metazoa</taxon>
        <taxon>Ecdysozoa</taxon>
        <taxon>Nematoda</taxon>
        <taxon>Chromadorea</taxon>
        <taxon>Rhabditida</taxon>
        <taxon>Rhabditina</taxon>
        <taxon>Rhabditomorpha</taxon>
        <taxon>Strongyloidea</taxon>
        <taxon>Heterorhabditidae</taxon>
        <taxon>Heterorhabditis</taxon>
    </lineage>
</organism>
<name>A0A1I7WEW4_HETBA</name>
<keyword evidence="1" id="KW-1185">Reference proteome</keyword>